<sequence length="122" mass="13702">MSRYILAEDQIHPAVRAQVSSYHRTLVEEVQAVVASNKVVVVGMGLNPFPRKARKLLDAQGIAYTYLSYGNYFNTWRPRIALKMWTGWSTFPMVFVNGVLIGGANDLQKLIEQGELARMLAS</sequence>
<dbReference type="InterPro" id="IPR014025">
    <property type="entry name" value="Glutaredoxin_subgr"/>
</dbReference>
<keyword evidence="2" id="KW-0813">Transport</keyword>
<dbReference type="PRINTS" id="PR00160">
    <property type="entry name" value="GLUTAREDOXIN"/>
</dbReference>
<dbReference type="InterPro" id="IPR002109">
    <property type="entry name" value="Glutaredoxin"/>
</dbReference>
<keyword evidence="4" id="KW-1015">Disulfide bond</keyword>
<dbReference type="EMBL" id="WWCM01000011">
    <property type="protein sequence ID" value="MYM40849.1"/>
    <property type="molecule type" value="Genomic_DNA"/>
</dbReference>
<accession>A0ABW9VML5</accession>
<dbReference type="PANTHER" id="PTHR46679:SF1">
    <property type="entry name" value="GLUTAREDOXIN-2, MITOCHONDRIAL"/>
    <property type="match status" value="1"/>
</dbReference>
<dbReference type="RefSeq" id="WP_161040185.1">
    <property type="nucleotide sequence ID" value="NZ_WWCM01000011.1"/>
</dbReference>
<name>A0ABW9VML5_9BURK</name>
<feature type="domain" description="Glutaredoxin" evidence="6">
    <location>
        <begin position="48"/>
        <end position="101"/>
    </location>
</feature>
<dbReference type="PANTHER" id="PTHR46679">
    <property type="match status" value="1"/>
</dbReference>
<keyword evidence="8" id="KW-1185">Reference proteome</keyword>
<evidence type="ECO:0000256" key="4">
    <source>
        <dbReference type="ARBA" id="ARBA00023157"/>
    </source>
</evidence>
<keyword evidence="3" id="KW-0249">Electron transport</keyword>
<evidence type="ECO:0000256" key="5">
    <source>
        <dbReference type="ARBA" id="ARBA00023284"/>
    </source>
</evidence>
<protein>
    <submittedName>
        <fullName evidence="7">Glutaredoxin</fullName>
    </submittedName>
</protein>
<dbReference type="Pfam" id="PF00462">
    <property type="entry name" value="Glutaredoxin"/>
    <property type="match status" value="1"/>
</dbReference>
<dbReference type="InterPro" id="IPR036249">
    <property type="entry name" value="Thioredoxin-like_sf"/>
</dbReference>
<gene>
    <name evidence="7" type="ORF">GTP27_16090</name>
</gene>
<organism evidence="7 8">
    <name type="scientific">Duganella qianjiadongensis</name>
    <dbReference type="NCBI Taxonomy" id="2692176"/>
    <lineage>
        <taxon>Bacteria</taxon>
        <taxon>Pseudomonadati</taxon>
        <taxon>Pseudomonadota</taxon>
        <taxon>Betaproteobacteria</taxon>
        <taxon>Burkholderiales</taxon>
        <taxon>Oxalobacteraceae</taxon>
        <taxon>Telluria group</taxon>
        <taxon>Duganella</taxon>
    </lineage>
</organism>
<reference evidence="7 8" key="1">
    <citation type="submission" date="2019-12" db="EMBL/GenBank/DDBJ databases">
        <title>Novel species isolated from a subtropical stream in China.</title>
        <authorList>
            <person name="Lu H."/>
        </authorList>
    </citation>
    <scope>NUCLEOTIDE SEQUENCE [LARGE SCALE GENOMIC DNA]</scope>
    <source>
        <strain evidence="7 8">CY13W</strain>
    </source>
</reference>
<proteinExistence type="inferred from homology"/>
<dbReference type="PROSITE" id="PS51354">
    <property type="entry name" value="GLUTAREDOXIN_2"/>
    <property type="match status" value="1"/>
</dbReference>
<dbReference type="Gene3D" id="3.40.30.10">
    <property type="entry name" value="Glutaredoxin"/>
    <property type="match status" value="1"/>
</dbReference>
<evidence type="ECO:0000313" key="8">
    <source>
        <dbReference type="Proteomes" id="UP000478090"/>
    </source>
</evidence>
<evidence type="ECO:0000259" key="6">
    <source>
        <dbReference type="Pfam" id="PF00462"/>
    </source>
</evidence>
<keyword evidence="5" id="KW-0676">Redox-active center</keyword>
<comment type="caution">
    <text evidence="7">The sequence shown here is derived from an EMBL/GenBank/DDBJ whole genome shotgun (WGS) entry which is preliminary data.</text>
</comment>
<dbReference type="Proteomes" id="UP000478090">
    <property type="component" value="Unassembled WGS sequence"/>
</dbReference>
<evidence type="ECO:0000256" key="2">
    <source>
        <dbReference type="ARBA" id="ARBA00022448"/>
    </source>
</evidence>
<dbReference type="SUPFAM" id="SSF52833">
    <property type="entry name" value="Thioredoxin-like"/>
    <property type="match status" value="1"/>
</dbReference>
<evidence type="ECO:0000256" key="3">
    <source>
        <dbReference type="ARBA" id="ARBA00022982"/>
    </source>
</evidence>
<dbReference type="CDD" id="cd02066">
    <property type="entry name" value="GRX_family"/>
    <property type="match status" value="1"/>
</dbReference>
<evidence type="ECO:0000256" key="1">
    <source>
        <dbReference type="ARBA" id="ARBA00007787"/>
    </source>
</evidence>
<evidence type="ECO:0000313" key="7">
    <source>
        <dbReference type="EMBL" id="MYM40849.1"/>
    </source>
</evidence>
<comment type="similarity">
    <text evidence="1">Belongs to the glutaredoxin family.</text>
</comment>